<feature type="region of interest" description="Disordered" evidence="6">
    <location>
        <begin position="210"/>
        <end position="231"/>
    </location>
</feature>
<dbReference type="AlphaFoldDB" id="A0A402AWE1"/>
<evidence type="ECO:0000256" key="6">
    <source>
        <dbReference type="SAM" id="MobiDB-lite"/>
    </source>
</evidence>
<keyword evidence="9" id="KW-1185">Reference proteome</keyword>
<dbReference type="SUPFAM" id="SSF56112">
    <property type="entry name" value="Protein kinase-like (PK-like)"/>
    <property type="match status" value="1"/>
</dbReference>
<dbReference type="SUPFAM" id="SSF53850">
    <property type="entry name" value="Periplasmic binding protein-like II"/>
    <property type="match status" value="1"/>
</dbReference>
<dbReference type="PANTHER" id="PTHR30290:SF10">
    <property type="entry name" value="PERIPLASMIC OLIGOPEPTIDE-BINDING PROTEIN-RELATED"/>
    <property type="match status" value="1"/>
</dbReference>
<protein>
    <recommendedName>
        <fullName evidence="7">Protein kinase domain-containing protein</fullName>
    </recommendedName>
</protein>
<dbReference type="Gene3D" id="1.10.510.10">
    <property type="entry name" value="Transferase(Phosphotransferase) domain 1"/>
    <property type="match status" value="1"/>
</dbReference>
<keyword evidence="5" id="KW-0547">Nucleotide-binding</keyword>
<accession>A0A402AWE1</accession>
<dbReference type="InterPro" id="IPR017441">
    <property type="entry name" value="Protein_kinase_ATP_BS"/>
</dbReference>
<dbReference type="GO" id="GO:0015833">
    <property type="term" value="P:peptide transport"/>
    <property type="evidence" value="ECO:0007669"/>
    <property type="project" value="TreeGrafter"/>
</dbReference>
<gene>
    <name evidence="8" type="ORF">KDK_72080</name>
</gene>
<dbReference type="CDD" id="cd08504">
    <property type="entry name" value="PBP2_OppA"/>
    <property type="match status" value="1"/>
</dbReference>
<evidence type="ECO:0000313" key="8">
    <source>
        <dbReference type="EMBL" id="GCE23408.1"/>
    </source>
</evidence>
<dbReference type="GO" id="GO:1904680">
    <property type="term" value="F:peptide transmembrane transporter activity"/>
    <property type="evidence" value="ECO:0007669"/>
    <property type="project" value="TreeGrafter"/>
</dbReference>
<dbReference type="GO" id="GO:0004672">
    <property type="term" value="F:protein kinase activity"/>
    <property type="evidence" value="ECO:0007669"/>
    <property type="project" value="InterPro"/>
</dbReference>
<comment type="subcellular location">
    <subcellularLocation>
        <location evidence="1">Cell envelope</location>
    </subcellularLocation>
</comment>
<reference evidence="9" key="1">
    <citation type="submission" date="2018-12" db="EMBL/GenBank/DDBJ databases">
        <title>Tengunoibacter tsumagoiensis gen. nov., sp. nov., Dictyobacter kobayashii sp. nov., D. alpinus sp. nov., and D. joshuensis sp. nov. and description of Dictyobacteraceae fam. nov. within the order Ktedonobacterales isolated from Tengu-no-mugimeshi.</title>
        <authorList>
            <person name="Wang C.M."/>
            <person name="Zheng Y."/>
            <person name="Sakai Y."/>
            <person name="Toyoda A."/>
            <person name="Minakuchi Y."/>
            <person name="Abe K."/>
            <person name="Yokota A."/>
            <person name="Yabe S."/>
        </authorList>
    </citation>
    <scope>NUCLEOTIDE SEQUENCE [LARGE SCALE GENOMIC DNA]</scope>
    <source>
        <strain evidence="9">Uno11</strain>
    </source>
</reference>
<evidence type="ECO:0000256" key="3">
    <source>
        <dbReference type="ARBA" id="ARBA00022448"/>
    </source>
</evidence>
<dbReference type="CDD" id="cd14014">
    <property type="entry name" value="STKc_PknB_like"/>
    <property type="match status" value="1"/>
</dbReference>
<keyword evidence="5" id="KW-0067">ATP-binding</keyword>
<dbReference type="Gene3D" id="3.10.105.10">
    <property type="entry name" value="Dipeptide-binding Protein, Domain 3"/>
    <property type="match status" value="1"/>
</dbReference>
<dbReference type="InterPro" id="IPR011009">
    <property type="entry name" value="Kinase-like_dom_sf"/>
</dbReference>
<evidence type="ECO:0000256" key="5">
    <source>
        <dbReference type="PROSITE-ProRule" id="PRU10141"/>
    </source>
</evidence>
<dbReference type="Pfam" id="PF00069">
    <property type="entry name" value="Pkinase"/>
    <property type="match status" value="1"/>
</dbReference>
<dbReference type="GO" id="GO:0030313">
    <property type="term" value="C:cell envelope"/>
    <property type="evidence" value="ECO:0007669"/>
    <property type="project" value="UniProtKB-SubCell"/>
</dbReference>
<evidence type="ECO:0000256" key="1">
    <source>
        <dbReference type="ARBA" id="ARBA00004196"/>
    </source>
</evidence>
<dbReference type="Proteomes" id="UP000287188">
    <property type="component" value="Unassembled WGS sequence"/>
</dbReference>
<dbReference type="PROSITE" id="PS50011">
    <property type="entry name" value="PROTEIN_KINASE_DOM"/>
    <property type="match status" value="1"/>
</dbReference>
<dbReference type="GO" id="GO:0005524">
    <property type="term" value="F:ATP binding"/>
    <property type="evidence" value="ECO:0007669"/>
    <property type="project" value="UniProtKB-UniRule"/>
</dbReference>
<feature type="binding site" evidence="5">
    <location>
        <position position="81"/>
    </location>
    <ligand>
        <name>ATP</name>
        <dbReference type="ChEBI" id="CHEBI:30616"/>
    </ligand>
</feature>
<organism evidence="8 9">
    <name type="scientific">Dictyobacter kobayashii</name>
    <dbReference type="NCBI Taxonomy" id="2014872"/>
    <lineage>
        <taxon>Bacteria</taxon>
        <taxon>Bacillati</taxon>
        <taxon>Chloroflexota</taxon>
        <taxon>Ktedonobacteria</taxon>
        <taxon>Ktedonobacterales</taxon>
        <taxon>Dictyobacteraceae</taxon>
        <taxon>Dictyobacter</taxon>
    </lineage>
</organism>
<dbReference type="InterPro" id="IPR000719">
    <property type="entry name" value="Prot_kinase_dom"/>
</dbReference>
<evidence type="ECO:0000313" key="9">
    <source>
        <dbReference type="Proteomes" id="UP000287188"/>
    </source>
</evidence>
<name>A0A402AWE1_9CHLR</name>
<dbReference type="EMBL" id="BIFS01000002">
    <property type="protein sequence ID" value="GCE23408.1"/>
    <property type="molecule type" value="Genomic_DNA"/>
</dbReference>
<dbReference type="PROSITE" id="PS00107">
    <property type="entry name" value="PROTEIN_KINASE_ATP"/>
    <property type="match status" value="1"/>
</dbReference>
<sequence length="931" mass="103122">MKFMNVLYCAICGAANTETDTICFACGNALLHSQDFDEPTQMQTITILEGRYRLIDRVGKGGFATVYKAEDLHTKRIVAIKEITLKKLKPQEIIDATDTYHREIRFGTLLKHPSLPEVYANFMDPEHWYIVAEFIDGQTLEDYRQQLPAGLLSLQEGLSIALQVCDVLSYLHSRQPPIIFRDIKPDNIMRTRTGHIYLIDFGIARQFRPGQRRDTQTLGSPGYAAPEQYGSAQTTERSDIYSLGATLQALLTGQDPLDADVATAPTKKPVTLPAELSALLANMLAKDPAQRPTSITEVKRRLEKISSTVGDTWLTAQSPVIPPPPPPPPSTPYYVPSNAANVKNPASQPKKLPAWLKVVAIATILLLVTGFGNVALSTFPHFSLWQHVEINTGPPVMLDRVPADQQVLNIAMNSATQEPLDPATVQYTQSMQIVSMTSAGLVSFNDRMEIVPQLAQSWETSSDGYTWTFHLRPNLKFSDGASLTATDVAYSLDRALDPALKYGTAPYNLQYIQGADQRVSGKIKTLIGQSILTPDDNTLVIKLSKNIAYFLDTLTCPCASVVEKSLIDKYSQSFTDHLSEGGSSGPFEFSPGTKQKIELVPNPFYYGSKPTLTKISFTSYVDTNTAYDSYRVAQVDFVDNIPASMIDKVDQNTDFHQSLQLSTTYYAMNYLTKPFDNIKIRQAFALAINKDLISQKIRNNTVLPTNHIIPQGDPSANTSLSGPAGVTTTAGDPVLAKKLLQEGMQEEGISSMQAFPSVTLTYYKSSSVAVQNEITAMQAMWKTNLGLNIKLQAMPASTFYNKVSNSNDARNIQMWRIGWIADYPDASDWTTLQFGQGAAQNTYAYGQNQSKAAAHQQEIQRSLARADVTQNQAQRISMYRNAEQDLVNDVAWLPLYQSYDYYVVKAKLHGLNVNAMGMIAPEDWSSIYVTQ</sequence>
<keyword evidence="3" id="KW-0813">Transport</keyword>
<keyword evidence="4" id="KW-0732">Signal</keyword>
<evidence type="ECO:0000259" key="7">
    <source>
        <dbReference type="PROSITE" id="PS50011"/>
    </source>
</evidence>
<dbReference type="InterPro" id="IPR000914">
    <property type="entry name" value="SBP_5_dom"/>
</dbReference>
<dbReference type="PANTHER" id="PTHR30290">
    <property type="entry name" value="PERIPLASMIC BINDING COMPONENT OF ABC TRANSPORTER"/>
    <property type="match status" value="1"/>
</dbReference>
<dbReference type="SMART" id="SM00220">
    <property type="entry name" value="S_TKc"/>
    <property type="match status" value="1"/>
</dbReference>
<dbReference type="Pfam" id="PF00496">
    <property type="entry name" value="SBP_bac_5"/>
    <property type="match status" value="1"/>
</dbReference>
<comment type="similarity">
    <text evidence="2">Belongs to the bacterial solute-binding protein 5 family.</text>
</comment>
<proteinExistence type="inferred from homology"/>
<dbReference type="InterPro" id="IPR039424">
    <property type="entry name" value="SBP_5"/>
</dbReference>
<comment type="caution">
    <text evidence="8">The sequence shown here is derived from an EMBL/GenBank/DDBJ whole genome shotgun (WGS) entry which is preliminary data.</text>
</comment>
<feature type="domain" description="Protein kinase" evidence="7">
    <location>
        <begin position="52"/>
        <end position="314"/>
    </location>
</feature>
<dbReference type="Gene3D" id="3.40.190.10">
    <property type="entry name" value="Periplasmic binding protein-like II"/>
    <property type="match status" value="1"/>
</dbReference>
<evidence type="ECO:0000256" key="4">
    <source>
        <dbReference type="ARBA" id="ARBA00022729"/>
    </source>
</evidence>
<evidence type="ECO:0000256" key="2">
    <source>
        <dbReference type="ARBA" id="ARBA00005695"/>
    </source>
</evidence>
<dbReference type="OrthoDB" id="9772924at2"/>
<dbReference type="Gene3D" id="3.90.76.10">
    <property type="entry name" value="Dipeptide-binding Protein, Domain 1"/>
    <property type="match status" value="1"/>
</dbReference>